<dbReference type="Pfam" id="PF00392">
    <property type="entry name" value="GntR"/>
    <property type="match status" value="1"/>
</dbReference>
<dbReference type="SMART" id="SM00866">
    <property type="entry name" value="UTRA"/>
    <property type="match status" value="1"/>
</dbReference>
<dbReference type="InterPro" id="IPR011663">
    <property type="entry name" value="UTRA"/>
</dbReference>
<accession>A0A6M2B9G2</accession>
<dbReference type="InterPro" id="IPR028978">
    <property type="entry name" value="Chorismate_lyase_/UTRA_dom_sf"/>
</dbReference>
<dbReference type="FunFam" id="1.10.10.10:FF:000079">
    <property type="entry name" value="GntR family transcriptional regulator"/>
    <property type="match status" value="1"/>
</dbReference>
<evidence type="ECO:0000256" key="2">
    <source>
        <dbReference type="ARBA" id="ARBA00023125"/>
    </source>
</evidence>
<dbReference type="PRINTS" id="PR00035">
    <property type="entry name" value="HTHGNTR"/>
</dbReference>
<keyword evidence="2" id="KW-0238">DNA-binding</keyword>
<gene>
    <name evidence="5" type="ORF">GW579_23040</name>
</gene>
<dbReference type="Gene3D" id="3.40.1410.10">
    <property type="entry name" value="Chorismate lyase-like"/>
    <property type="match status" value="1"/>
</dbReference>
<dbReference type="InterPro" id="IPR000524">
    <property type="entry name" value="Tscrpt_reg_HTH_GntR"/>
</dbReference>
<dbReference type="GO" id="GO:0003700">
    <property type="term" value="F:DNA-binding transcription factor activity"/>
    <property type="evidence" value="ECO:0007669"/>
    <property type="project" value="InterPro"/>
</dbReference>
<reference evidence="5 6" key="1">
    <citation type="submission" date="2020-01" db="EMBL/GenBank/DDBJ databases">
        <authorList>
            <person name="Lee S.D."/>
        </authorList>
    </citation>
    <scope>NUCLEOTIDE SEQUENCE [LARGE SCALE GENOMIC DNA]</scope>
    <source>
        <strain evidence="5 6">Lac-M11</strain>
    </source>
</reference>
<dbReference type="PANTHER" id="PTHR44846">
    <property type="entry name" value="MANNOSYL-D-GLYCERATE TRANSPORT/METABOLISM SYSTEM REPRESSOR MNGR-RELATED"/>
    <property type="match status" value="1"/>
</dbReference>
<dbReference type="GO" id="GO:0003677">
    <property type="term" value="F:DNA binding"/>
    <property type="evidence" value="ECO:0007669"/>
    <property type="project" value="UniProtKB-KW"/>
</dbReference>
<dbReference type="RefSeq" id="WP_165062083.1">
    <property type="nucleotide sequence ID" value="NZ_JAADJS010000009.1"/>
</dbReference>
<dbReference type="PROSITE" id="PS50949">
    <property type="entry name" value="HTH_GNTR"/>
    <property type="match status" value="1"/>
</dbReference>
<evidence type="ECO:0000256" key="3">
    <source>
        <dbReference type="ARBA" id="ARBA00023163"/>
    </source>
</evidence>
<dbReference type="PANTHER" id="PTHR44846:SF1">
    <property type="entry name" value="MANNOSYL-D-GLYCERATE TRANSPORT_METABOLISM SYSTEM REPRESSOR MNGR-RELATED"/>
    <property type="match status" value="1"/>
</dbReference>
<dbReference type="InterPro" id="IPR050679">
    <property type="entry name" value="Bact_HTH_transcr_reg"/>
</dbReference>
<evidence type="ECO:0000313" key="6">
    <source>
        <dbReference type="Proteomes" id="UP000476696"/>
    </source>
</evidence>
<evidence type="ECO:0000313" key="5">
    <source>
        <dbReference type="EMBL" id="NGX89960.1"/>
    </source>
</evidence>
<dbReference type="Proteomes" id="UP000476696">
    <property type="component" value="Unassembled WGS sequence"/>
</dbReference>
<reference evidence="5 6" key="2">
    <citation type="submission" date="2020-03" db="EMBL/GenBank/DDBJ databases">
        <title>Rahnella aceri sp. nov., isoated from traditional Jeju Makgeolli.</title>
        <authorList>
            <person name="Kim I.S."/>
            <person name="Jeon D."/>
        </authorList>
    </citation>
    <scope>NUCLEOTIDE SEQUENCE [LARGE SCALE GENOMIC DNA]</scope>
    <source>
        <strain evidence="5 6">Lac-M11</strain>
    </source>
</reference>
<dbReference type="GO" id="GO:0045892">
    <property type="term" value="P:negative regulation of DNA-templated transcription"/>
    <property type="evidence" value="ECO:0007669"/>
    <property type="project" value="TreeGrafter"/>
</dbReference>
<feature type="domain" description="HTH gntR-type" evidence="4">
    <location>
        <begin position="4"/>
        <end position="72"/>
    </location>
</feature>
<dbReference type="InterPro" id="IPR036390">
    <property type="entry name" value="WH_DNA-bd_sf"/>
</dbReference>
<dbReference type="NCBIfam" id="NF007292">
    <property type="entry name" value="PRK09764.1"/>
    <property type="match status" value="1"/>
</dbReference>
<evidence type="ECO:0000256" key="1">
    <source>
        <dbReference type="ARBA" id="ARBA00023015"/>
    </source>
</evidence>
<name>A0A6M2B9G2_9GAMM</name>
<dbReference type="SUPFAM" id="SSF46785">
    <property type="entry name" value="Winged helix' DNA-binding domain"/>
    <property type="match status" value="1"/>
</dbReference>
<dbReference type="AlphaFoldDB" id="A0A6M2B9G2"/>
<proteinExistence type="predicted"/>
<dbReference type="CDD" id="cd07377">
    <property type="entry name" value="WHTH_GntR"/>
    <property type="match status" value="1"/>
</dbReference>
<protein>
    <submittedName>
        <fullName evidence="5">GntR family transcriptional regulator</fullName>
    </submittedName>
</protein>
<keyword evidence="1" id="KW-0805">Transcription regulation</keyword>
<dbReference type="Pfam" id="PF07702">
    <property type="entry name" value="UTRA"/>
    <property type="match status" value="1"/>
</dbReference>
<comment type="caution">
    <text evidence="5">The sequence shown here is derived from an EMBL/GenBank/DDBJ whole genome shotgun (WGS) entry which is preliminary data.</text>
</comment>
<dbReference type="SUPFAM" id="SSF64288">
    <property type="entry name" value="Chorismate lyase-like"/>
    <property type="match status" value="1"/>
</dbReference>
<organism evidence="5 6">
    <name type="scientific">Rahnella contaminans</name>
    <dbReference type="NCBI Taxonomy" id="2703882"/>
    <lineage>
        <taxon>Bacteria</taxon>
        <taxon>Pseudomonadati</taxon>
        <taxon>Pseudomonadota</taxon>
        <taxon>Gammaproteobacteria</taxon>
        <taxon>Enterobacterales</taxon>
        <taxon>Yersiniaceae</taxon>
        <taxon>Rahnella</taxon>
    </lineage>
</organism>
<sequence>MSNQPLYRQIATQIRDQIQRGEIKTGDALPTELRLREQFGVSRVTVRQAIKLLVEQDVLESVQGSGTYVKEAKVNYDIYQLTSFDEKLQPLDRPSHSEVLAFSILKPPIGIAEALALSEQARVYYIKRLRFIVSKPVILEETWMPLELFPDLTYEVMQGSKYAWMEQTKHLVIDRSEQEIIPLMPTKEMVSLLGVAADQPILQKISKGFLADGTVFEFSRNTFRTDDYKFTLIARRMPH</sequence>
<evidence type="ECO:0000259" key="4">
    <source>
        <dbReference type="PROSITE" id="PS50949"/>
    </source>
</evidence>
<dbReference type="SMART" id="SM00345">
    <property type="entry name" value="HTH_GNTR"/>
    <property type="match status" value="1"/>
</dbReference>
<dbReference type="Gene3D" id="1.10.10.10">
    <property type="entry name" value="Winged helix-like DNA-binding domain superfamily/Winged helix DNA-binding domain"/>
    <property type="match status" value="1"/>
</dbReference>
<keyword evidence="6" id="KW-1185">Reference proteome</keyword>
<dbReference type="EMBL" id="JAADJS010000009">
    <property type="protein sequence ID" value="NGX89960.1"/>
    <property type="molecule type" value="Genomic_DNA"/>
</dbReference>
<dbReference type="InterPro" id="IPR036388">
    <property type="entry name" value="WH-like_DNA-bd_sf"/>
</dbReference>
<keyword evidence="3" id="KW-0804">Transcription</keyword>